<reference evidence="2" key="1">
    <citation type="submission" date="2019-02" db="EMBL/GenBank/DDBJ databases">
        <authorList>
            <person name="Gruber-Vodicka R. H."/>
            <person name="Seah K. B. B."/>
        </authorList>
    </citation>
    <scope>NUCLEOTIDE SEQUENCE</scope>
    <source>
        <strain evidence="2">BECK_BY2</strain>
    </source>
</reference>
<sequence>MVELNHALSVRGESSAGTRLIRKTEREINNLINSALPVLAYPVNSIRQCALFCRKGATYLSPGLRRSYPGSAGATQPTLKGLRHCFPRPPFTQPRWGWIFVPSLPRVAAAQQPWADIRSIFRAKKRTAESTGYAKTGRTINSERQSS</sequence>
<feature type="compositionally biased region" description="Polar residues" evidence="1">
    <location>
        <begin position="138"/>
        <end position="147"/>
    </location>
</feature>
<accession>A0A450ZPJ4</accession>
<proteinExistence type="predicted"/>
<feature type="region of interest" description="Disordered" evidence="1">
    <location>
        <begin position="128"/>
        <end position="147"/>
    </location>
</feature>
<evidence type="ECO:0000256" key="1">
    <source>
        <dbReference type="SAM" id="MobiDB-lite"/>
    </source>
</evidence>
<name>A0A450ZPJ4_9GAMM</name>
<dbReference type="AlphaFoldDB" id="A0A450ZPJ4"/>
<dbReference type="EMBL" id="CAADFV010000032">
    <property type="protein sequence ID" value="VFK55749.1"/>
    <property type="molecule type" value="Genomic_DNA"/>
</dbReference>
<evidence type="ECO:0000313" key="2">
    <source>
        <dbReference type="EMBL" id="VFK55749.1"/>
    </source>
</evidence>
<organism evidence="2">
    <name type="scientific">Candidatus Kentrum sp. TUN</name>
    <dbReference type="NCBI Taxonomy" id="2126343"/>
    <lineage>
        <taxon>Bacteria</taxon>
        <taxon>Pseudomonadati</taxon>
        <taxon>Pseudomonadota</taxon>
        <taxon>Gammaproteobacteria</taxon>
        <taxon>Candidatus Kentrum</taxon>
    </lineage>
</organism>
<gene>
    <name evidence="2" type="ORF">BECKTUN1418E_GA0071001_103223</name>
</gene>
<protein>
    <submittedName>
        <fullName evidence="2">Uncharacterized protein</fullName>
    </submittedName>
</protein>